<dbReference type="SUPFAM" id="SSF47384">
    <property type="entry name" value="Homodimeric domain of signal transducing histidine kinase"/>
    <property type="match status" value="1"/>
</dbReference>
<dbReference type="OrthoDB" id="9784397at2"/>
<dbReference type="STRING" id="349161.Dred_2275"/>
<dbReference type="SMART" id="SM00065">
    <property type="entry name" value="GAF"/>
    <property type="match status" value="1"/>
</dbReference>
<dbReference type="SUPFAM" id="SSF55785">
    <property type="entry name" value="PYP-like sensor domain (PAS domain)"/>
    <property type="match status" value="1"/>
</dbReference>
<comment type="catalytic activity">
    <reaction evidence="1">
        <text>ATP + protein L-histidine = ADP + protein N-phospho-L-histidine.</text>
        <dbReference type="EC" id="2.7.13.3"/>
    </reaction>
</comment>
<evidence type="ECO:0000313" key="8">
    <source>
        <dbReference type="EMBL" id="ABO50785.1"/>
    </source>
</evidence>
<dbReference type="eggNOG" id="COG4191">
    <property type="taxonomic scope" value="Bacteria"/>
</dbReference>
<evidence type="ECO:0000259" key="6">
    <source>
        <dbReference type="PROSITE" id="PS50109"/>
    </source>
</evidence>
<dbReference type="InterPro" id="IPR004358">
    <property type="entry name" value="Sig_transdc_His_kin-like_C"/>
</dbReference>
<keyword evidence="3" id="KW-0597">Phosphoprotein</keyword>
<dbReference type="SMART" id="SM00388">
    <property type="entry name" value="HisKA"/>
    <property type="match status" value="1"/>
</dbReference>
<dbReference type="Pfam" id="PF00512">
    <property type="entry name" value="HisKA"/>
    <property type="match status" value="1"/>
</dbReference>
<feature type="domain" description="Histidine kinase" evidence="6">
    <location>
        <begin position="336"/>
        <end position="552"/>
    </location>
</feature>
<dbReference type="InterPro" id="IPR036890">
    <property type="entry name" value="HATPase_C_sf"/>
</dbReference>
<dbReference type="InterPro" id="IPR013656">
    <property type="entry name" value="PAS_4"/>
</dbReference>
<evidence type="ECO:0000259" key="7">
    <source>
        <dbReference type="PROSITE" id="PS50113"/>
    </source>
</evidence>
<dbReference type="PANTHER" id="PTHR43065:SF42">
    <property type="entry name" value="TWO-COMPONENT SENSOR PPRA"/>
    <property type="match status" value="1"/>
</dbReference>
<evidence type="ECO:0000256" key="1">
    <source>
        <dbReference type="ARBA" id="ARBA00000085"/>
    </source>
</evidence>
<evidence type="ECO:0000256" key="4">
    <source>
        <dbReference type="ARBA" id="ARBA00022777"/>
    </source>
</evidence>
<dbReference type="PRINTS" id="PR00344">
    <property type="entry name" value="BCTRLSENSOR"/>
</dbReference>
<dbReference type="SMART" id="SM00387">
    <property type="entry name" value="HATPase_c"/>
    <property type="match status" value="1"/>
</dbReference>
<dbReference type="AlphaFoldDB" id="A4J6T2"/>
<dbReference type="EMBL" id="CP000612">
    <property type="protein sequence ID" value="ABO50785.1"/>
    <property type="molecule type" value="Genomic_DNA"/>
</dbReference>
<dbReference type="InterPro" id="IPR003018">
    <property type="entry name" value="GAF"/>
</dbReference>
<dbReference type="HOGENOM" id="CLU_000445_114_39_9"/>
<dbReference type="SUPFAM" id="SSF55874">
    <property type="entry name" value="ATPase domain of HSP90 chaperone/DNA topoisomerase II/histidine kinase"/>
    <property type="match status" value="1"/>
</dbReference>
<dbReference type="InterPro" id="IPR035965">
    <property type="entry name" value="PAS-like_dom_sf"/>
</dbReference>
<gene>
    <name evidence="8" type="ordered locus">Dred_2275</name>
</gene>
<dbReference type="Gene3D" id="3.30.450.20">
    <property type="entry name" value="PAS domain"/>
    <property type="match status" value="1"/>
</dbReference>
<dbReference type="Pfam" id="PF08448">
    <property type="entry name" value="PAS_4"/>
    <property type="match status" value="1"/>
</dbReference>
<dbReference type="CDD" id="cd00082">
    <property type="entry name" value="HisKA"/>
    <property type="match status" value="1"/>
</dbReference>
<dbReference type="Pfam" id="PF13185">
    <property type="entry name" value="GAF_2"/>
    <property type="match status" value="1"/>
</dbReference>
<keyword evidence="9" id="KW-1185">Reference proteome</keyword>
<dbReference type="InterPro" id="IPR003661">
    <property type="entry name" value="HisK_dim/P_dom"/>
</dbReference>
<name>A4J6T2_DESRM</name>
<organism evidence="8 9">
    <name type="scientific">Desulforamulus reducens (strain ATCC BAA-1160 / DSM 100696 / MI-1)</name>
    <name type="common">Desulfotomaculum reducens</name>
    <dbReference type="NCBI Taxonomy" id="349161"/>
    <lineage>
        <taxon>Bacteria</taxon>
        <taxon>Bacillati</taxon>
        <taxon>Bacillota</taxon>
        <taxon>Clostridia</taxon>
        <taxon>Eubacteriales</taxon>
        <taxon>Peptococcaceae</taxon>
        <taxon>Desulforamulus</taxon>
    </lineage>
</organism>
<evidence type="ECO:0000256" key="2">
    <source>
        <dbReference type="ARBA" id="ARBA00012438"/>
    </source>
</evidence>
<dbReference type="Gene3D" id="3.30.565.10">
    <property type="entry name" value="Histidine kinase-like ATPase, C-terminal domain"/>
    <property type="match status" value="1"/>
</dbReference>
<dbReference type="PROSITE" id="PS50113">
    <property type="entry name" value="PAC"/>
    <property type="match status" value="1"/>
</dbReference>
<dbReference type="Gene3D" id="3.30.450.40">
    <property type="match status" value="1"/>
</dbReference>
<reference evidence="8 9" key="1">
    <citation type="submission" date="2007-03" db="EMBL/GenBank/DDBJ databases">
        <title>Complete sequence of Desulfotomaculum reducens MI-1.</title>
        <authorList>
            <consortium name="US DOE Joint Genome Institute"/>
            <person name="Copeland A."/>
            <person name="Lucas S."/>
            <person name="Lapidus A."/>
            <person name="Barry K."/>
            <person name="Detter J.C."/>
            <person name="Glavina del Rio T."/>
            <person name="Hammon N."/>
            <person name="Israni S."/>
            <person name="Dalin E."/>
            <person name="Tice H."/>
            <person name="Pitluck S."/>
            <person name="Sims D."/>
            <person name="Brettin T."/>
            <person name="Bruce D."/>
            <person name="Han C."/>
            <person name="Tapia R."/>
            <person name="Schmutz J."/>
            <person name="Larimer F."/>
            <person name="Land M."/>
            <person name="Hauser L."/>
            <person name="Kyrpides N."/>
            <person name="Kim E."/>
            <person name="Tebo B.M."/>
            <person name="Richardson P."/>
        </authorList>
    </citation>
    <scope>NUCLEOTIDE SEQUENCE [LARGE SCALE GENOMIC DNA]</scope>
    <source>
        <strain evidence="8 9">MI-1</strain>
    </source>
</reference>
<dbReference type="RefSeq" id="WP_011878583.1">
    <property type="nucleotide sequence ID" value="NC_009253.1"/>
</dbReference>
<dbReference type="Gene3D" id="1.10.287.130">
    <property type="match status" value="1"/>
</dbReference>
<dbReference type="InterPro" id="IPR036097">
    <property type="entry name" value="HisK_dim/P_sf"/>
</dbReference>
<dbReference type="InterPro" id="IPR003594">
    <property type="entry name" value="HATPase_dom"/>
</dbReference>
<sequence>MFDDKLTIIQNLTGVNSSKLNYYLAAQRSNEQIKIQMNRMEILHQIIKDINIDMSLADIVGRVYNKLPKAIPCCFLGLALAENDKLIMTAATPVSDCVGQPVPSLSVIWQSYSQCKRILYDLGSQSKQLCPLMNGKDPVESLGLKSTAIVPLLVRSQVIGVLIVGDNHISAYGNSEVTFIEQMADQLAICIENARLYKEVSKGKQQWEDTFKAVPDPIILIDKNYKVLRHNLREAQSLTMNLGDGVNPQCYQALWQREIPCEHCPLAKVYQTGRGVYLQVQNEGTIFDSFYYPMVDTNGEIYAVILHMKDVTEKVKMEAQLMHSAKLVAIGEMAAGVAHELNSPMTVIIGTAQMMQRDMGPEDPRSEWLDDIIGCGMRCKKIIQNLLSFSRQGQFALNETDINQQVEKVLSLIHYQINRNNINIIKNLDLNVPYIMANGHQIQQVLINLLLNARDALEEIEGEKSIWISTTVESDQETQWVVLTVRDNGCGIHPEGLNKIFNPFYTSKEASKGTGLGLSVSLGIAQSHGGTIKVESQQGFGSSFHFMLPLKQTGGEA</sequence>
<dbReference type="InterPro" id="IPR005467">
    <property type="entry name" value="His_kinase_dom"/>
</dbReference>
<evidence type="ECO:0000256" key="5">
    <source>
        <dbReference type="ARBA" id="ARBA00023012"/>
    </source>
</evidence>
<feature type="domain" description="PAC" evidence="7">
    <location>
        <begin position="271"/>
        <end position="323"/>
    </location>
</feature>
<keyword evidence="4 8" id="KW-0418">Kinase</keyword>
<accession>A4J6T2</accession>
<dbReference type="EC" id="2.7.13.3" evidence="2"/>
<dbReference type="PANTHER" id="PTHR43065">
    <property type="entry name" value="SENSOR HISTIDINE KINASE"/>
    <property type="match status" value="1"/>
</dbReference>
<keyword evidence="5" id="KW-0902">Two-component regulatory system</keyword>
<evidence type="ECO:0000313" key="9">
    <source>
        <dbReference type="Proteomes" id="UP000001556"/>
    </source>
</evidence>
<dbReference type="PROSITE" id="PS50109">
    <property type="entry name" value="HIS_KIN"/>
    <property type="match status" value="1"/>
</dbReference>
<dbReference type="InterPro" id="IPR000700">
    <property type="entry name" value="PAS-assoc_C"/>
</dbReference>
<dbReference type="SUPFAM" id="SSF55781">
    <property type="entry name" value="GAF domain-like"/>
    <property type="match status" value="1"/>
</dbReference>
<dbReference type="Proteomes" id="UP000001556">
    <property type="component" value="Chromosome"/>
</dbReference>
<dbReference type="Pfam" id="PF02518">
    <property type="entry name" value="HATPase_c"/>
    <property type="match status" value="1"/>
</dbReference>
<dbReference type="KEGG" id="drm:Dred_2275"/>
<dbReference type="InterPro" id="IPR029016">
    <property type="entry name" value="GAF-like_dom_sf"/>
</dbReference>
<dbReference type="eggNOG" id="COG2203">
    <property type="taxonomic scope" value="Bacteria"/>
</dbReference>
<dbReference type="GO" id="GO:0000155">
    <property type="term" value="F:phosphorelay sensor kinase activity"/>
    <property type="evidence" value="ECO:0007669"/>
    <property type="project" value="InterPro"/>
</dbReference>
<evidence type="ECO:0000256" key="3">
    <source>
        <dbReference type="ARBA" id="ARBA00022553"/>
    </source>
</evidence>
<proteinExistence type="predicted"/>
<keyword evidence="8" id="KW-0808">Transferase</keyword>
<protein>
    <recommendedName>
        <fullName evidence="2">histidine kinase</fullName>
        <ecNumber evidence="2">2.7.13.3</ecNumber>
    </recommendedName>
</protein>